<evidence type="ECO:0000256" key="2">
    <source>
        <dbReference type="ARBA" id="ARBA00009514"/>
    </source>
</evidence>
<evidence type="ECO:0000256" key="1">
    <source>
        <dbReference type="ARBA" id="ARBA00004123"/>
    </source>
</evidence>
<comment type="subcellular location">
    <subcellularLocation>
        <location evidence="1">Nucleus</location>
    </subcellularLocation>
</comment>
<keyword evidence="4" id="KW-0539">Nucleus</keyword>
<dbReference type="AlphaFoldDB" id="A0AAD6QB83"/>
<dbReference type="PANTHER" id="PTHR33469:SF1">
    <property type="entry name" value="PROTEIN ELF4-LIKE 1"/>
    <property type="match status" value="1"/>
</dbReference>
<feature type="transmembrane region" description="Helical" evidence="6">
    <location>
        <begin position="217"/>
        <end position="239"/>
    </location>
</feature>
<evidence type="ECO:0000313" key="8">
    <source>
        <dbReference type="EMBL" id="KAJ6984605.1"/>
    </source>
</evidence>
<comment type="similarity">
    <text evidence="2">Belongs to the EARLY FLOWERING 4 family.</text>
</comment>
<evidence type="ECO:0000313" key="9">
    <source>
        <dbReference type="Proteomes" id="UP001164929"/>
    </source>
</evidence>
<dbReference type="InterPro" id="IPR009741">
    <property type="entry name" value="EARLY_FLOWERING_4_dom"/>
</dbReference>
<keyword evidence="3" id="KW-0090">Biological rhythms</keyword>
<dbReference type="InterPro" id="IPR040462">
    <property type="entry name" value="EARLY_FLOWERING_4"/>
</dbReference>
<reference evidence="8" key="1">
    <citation type="journal article" date="2023" name="Mol. Ecol. Resour.">
        <title>Chromosome-level genome assembly of a triploid poplar Populus alba 'Berolinensis'.</title>
        <authorList>
            <person name="Chen S."/>
            <person name="Yu Y."/>
            <person name="Wang X."/>
            <person name="Wang S."/>
            <person name="Zhang T."/>
            <person name="Zhou Y."/>
            <person name="He R."/>
            <person name="Meng N."/>
            <person name="Wang Y."/>
            <person name="Liu W."/>
            <person name="Liu Z."/>
            <person name="Liu J."/>
            <person name="Guo Q."/>
            <person name="Huang H."/>
            <person name="Sederoff R.R."/>
            <person name="Wang G."/>
            <person name="Qu G."/>
            <person name="Chen S."/>
        </authorList>
    </citation>
    <scope>NUCLEOTIDE SEQUENCE</scope>
    <source>
        <strain evidence="8">SC-2020</strain>
    </source>
</reference>
<feature type="compositionally biased region" description="Polar residues" evidence="5">
    <location>
        <begin position="62"/>
        <end position="72"/>
    </location>
</feature>
<dbReference type="Pfam" id="PF07011">
    <property type="entry name" value="Elf4"/>
    <property type="match status" value="1"/>
</dbReference>
<evidence type="ECO:0000256" key="4">
    <source>
        <dbReference type="ARBA" id="ARBA00023242"/>
    </source>
</evidence>
<evidence type="ECO:0000256" key="5">
    <source>
        <dbReference type="SAM" id="MobiDB-lite"/>
    </source>
</evidence>
<dbReference type="GO" id="GO:0048511">
    <property type="term" value="P:rhythmic process"/>
    <property type="evidence" value="ECO:0007669"/>
    <property type="project" value="UniProtKB-KW"/>
</dbReference>
<comment type="caution">
    <text evidence="8">The sequence shown here is derived from an EMBL/GenBank/DDBJ whole genome shotgun (WGS) entry which is preliminary data.</text>
</comment>
<evidence type="ECO:0000256" key="6">
    <source>
        <dbReference type="SAM" id="Phobius"/>
    </source>
</evidence>
<protein>
    <recommendedName>
        <fullName evidence="7">Protein EARLY FLOWERING 4 domain-containing protein</fullName>
    </recommendedName>
</protein>
<dbReference type="GO" id="GO:0009649">
    <property type="term" value="P:entrainment of circadian clock"/>
    <property type="evidence" value="ECO:0007669"/>
    <property type="project" value="TreeGrafter"/>
</dbReference>
<evidence type="ECO:0000259" key="7">
    <source>
        <dbReference type="Pfam" id="PF07011"/>
    </source>
</evidence>
<keyword evidence="9" id="KW-1185">Reference proteome</keyword>
<keyword evidence="6" id="KW-0472">Membrane</keyword>
<feature type="domain" description="Protein EARLY FLOWERING 4" evidence="7">
    <location>
        <begin position="91"/>
        <end position="170"/>
    </location>
</feature>
<proteinExistence type="inferred from homology"/>
<accession>A0AAD6QB83</accession>
<gene>
    <name evidence="8" type="ORF">NC653_022788</name>
</gene>
<sequence length="257" mass="29755">MARTNRFQKHDWVVKFFDNHRPPFQNLSDEIEREREREVKLTYEALKKLESPSLVEEEEDPSMNNTTVTASPKPNKKRIKNDRGGAKKEEECDAEAWDILSKSFKQVQSVLDHNSDLIKQVNANHQSKIPDNLVKNVSLIREINGNITKVMSIYSDLSFNVSNIVEERRRLKNGGESNLESASNEWRWRWRSGGDNDGYDDDFKPAGLWFTALYADVIRYLCSVYFLFVLLSLLLYLLAKLLTEADGKTIQYTCVIV</sequence>
<dbReference type="GO" id="GO:0005634">
    <property type="term" value="C:nucleus"/>
    <property type="evidence" value="ECO:0007669"/>
    <property type="project" value="UniProtKB-SubCell"/>
</dbReference>
<organism evidence="8 9">
    <name type="scientific">Populus alba x Populus x berolinensis</name>
    <dbReference type="NCBI Taxonomy" id="444605"/>
    <lineage>
        <taxon>Eukaryota</taxon>
        <taxon>Viridiplantae</taxon>
        <taxon>Streptophyta</taxon>
        <taxon>Embryophyta</taxon>
        <taxon>Tracheophyta</taxon>
        <taxon>Spermatophyta</taxon>
        <taxon>Magnoliopsida</taxon>
        <taxon>eudicotyledons</taxon>
        <taxon>Gunneridae</taxon>
        <taxon>Pentapetalae</taxon>
        <taxon>rosids</taxon>
        <taxon>fabids</taxon>
        <taxon>Malpighiales</taxon>
        <taxon>Salicaceae</taxon>
        <taxon>Saliceae</taxon>
        <taxon>Populus</taxon>
    </lineage>
</organism>
<dbReference type="GO" id="GO:0042753">
    <property type="term" value="P:positive regulation of circadian rhythm"/>
    <property type="evidence" value="ECO:0007669"/>
    <property type="project" value="InterPro"/>
</dbReference>
<keyword evidence="6" id="KW-1133">Transmembrane helix</keyword>
<dbReference type="EMBL" id="JAQIZT010000009">
    <property type="protein sequence ID" value="KAJ6984605.1"/>
    <property type="molecule type" value="Genomic_DNA"/>
</dbReference>
<dbReference type="PANTHER" id="PTHR33469">
    <property type="entry name" value="PROTEIN ELF4-LIKE 4"/>
    <property type="match status" value="1"/>
</dbReference>
<name>A0AAD6QB83_9ROSI</name>
<dbReference type="Proteomes" id="UP001164929">
    <property type="component" value="Chromosome 9"/>
</dbReference>
<feature type="region of interest" description="Disordered" evidence="5">
    <location>
        <begin position="52"/>
        <end position="88"/>
    </location>
</feature>
<evidence type="ECO:0000256" key="3">
    <source>
        <dbReference type="ARBA" id="ARBA00023108"/>
    </source>
</evidence>
<keyword evidence="6" id="KW-0812">Transmembrane</keyword>